<feature type="compositionally biased region" description="Polar residues" evidence="1">
    <location>
        <begin position="81"/>
        <end position="94"/>
    </location>
</feature>
<evidence type="ECO:0000313" key="3">
    <source>
        <dbReference type="Proteomes" id="UP001301769"/>
    </source>
</evidence>
<evidence type="ECO:0000256" key="1">
    <source>
        <dbReference type="SAM" id="MobiDB-lite"/>
    </source>
</evidence>
<name>A0AAN6YD78_9PEZI</name>
<dbReference type="Proteomes" id="UP001301769">
    <property type="component" value="Unassembled WGS sequence"/>
</dbReference>
<proteinExistence type="predicted"/>
<feature type="compositionally biased region" description="Pro residues" evidence="1">
    <location>
        <begin position="1"/>
        <end position="12"/>
    </location>
</feature>
<keyword evidence="3" id="KW-1185">Reference proteome</keyword>
<feature type="compositionally biased region" description="Low complexity" evidence="1">
    <location>
        <begin position="16"/>
        <end position="39"/>
    </location>
</feature>
<feature type="compositionally biased region" description="Polar residues" evidence="1">
    <location>
        <begin position="702"/>
        <end position="722"/>
    </location>
</feature>
<gene>
    <name evidence="2" type="ORF">QBC37DRAFT_370967</name>
</gene>
<feature type="region of interest" description="Disordered" evidence="1">
    <location>
        <begin position="347"/>
        <end position="448"/>
    </location>
</feature>
<reference evidence="2" key="2">
    <citation type="submission" date="2023-05" db="EMBL/GenBank/DDBJ databases">
        <authorList>
            <consortium name="Lawrence Berkeley National Laboratory"/>
            <person name="Steindorff A."/>
            <person name="Hensen N."/>
            <person name="Bonometti L."/>
            <person name="Westerberg I."/>
            <person name="Brannstrom I.O."/>
            <person name="Guillou S."/>
            <person name="Cros-Aarteil S."/>
            <person name="Calhoun S."/>
            <person name="Haridas S."/>
            <person name="Kuo A."/>
            <person name="Mondo S."/>
            <person name="Pangilinan J."/>
            <person name="Riley R."/>
            <person name="Labutti K."/>
            <person name="Andreopoulos B."/>
            <person name="Lipzen A."/>
            <person name="Chen C."/>
            <person name="Yanf M."/>
            <person name="Daum C."/>
            <person name="Ng V."/>
            <person name="Clum A."/>
            <person name="Ohm R."/>
            <person name="Martin F."/>
            <person name="Silar P."/>
            <person name="Natvig D."/>
            <person name="Lalanne C."/>
            <person name="Gautier V."/>
            <person name="Ament-Velasquez S.L."/>
            <person name="Kruys A."/>
            <person name="Hutchinson M.I."/>
            <person name="Powell A.J."/>
            <person name="Barry K."/>
            <person name="Miller A.N."/>
            <person name="Grigoriev I.V."/>
            <person name="Debuchy R."/>
            <person name="Gladieux P."/>
            <person name="Thoren M.H."/>
            <person name="Johannesson H."/>
        </authorList>
    </citation>
    <scope>NUCLEOTIDE SEQUENCE</scope>
    <source>
        <strain evidence="2">PSN293</strain>
    </source>
</reference>
<feature type="compositionally biased region" description="Basic and acidic residues" evidence="1">
    <location>
        <begin position="70"/>
        <end position="80"/>
    </location>
</feature>
<dbReference type="PANTHER" id="PTHR38166">
    <property type="entry name" value="C2H2-TYPE DOMAIN-CONTAINING PROTEIN-RELATED"/>
    <property type="match status" value="1"/>
</dbReference>
<feature type="region of interest" description="Disordered" evidence="1">
    <location>
        <begin position="635"/>
        <end position="724"/>
    </location>
</feature>
<dbReference type="PANTHER" id="PTHR38166:SF1">
    <property type="entry name" value="C2H2-TYPE DOMAIN-CONTAINING PROTEIN"/>
    <property type="match status" value="1"/>
</dbReference>
<evidence type="ECO:0000313" key="2">
    <source>
        <dbReference type="EMBL" id="KAK4216465.1"/>
    </source>
</evidence>
<reference evidence="2" key="1">
    <citation type="journal article" date="2023" name="Mol. Phylogenet. Evol.">
        <title>Genome-scale phylogeny and comparative genomics of the fungal order Sordariales.</title>
        <authorList>
            <person name="Hensen N."/>
            <person name="Bonometti L."/>
            <person name="Westerberg I."/>
            <person name="Brannstrom I.O."/>
            <person name="Guillou S."/>
            <person name="Cros-Aarteil S."/>
            <person name="Calhoun S."/>
            <person name="Haridas S."/>
            <person name="Kuo A."/>
            <person name="Mondo S."/>
            <person name="Pangilinan J."/>
            <person name="Riley R."/>
            <person name="LaButti K."/>
            <person name="Andreopoulos B."/>
            <person name="Lipzen A."/>
            <person name="Chen C."/>
            <person name="Yan M."/>
            <person name="Daum C."/>
            <person name="Ng V."/>
            <person name="Clum A."/>
            <person name="Steindorff A."/>
            <person name="Ohm R.A."/>
            <person name="Martin F."/>
            <person name="Silar P."/>
            <person name="Natvig D.O."/>
            <person name="Lalanne C."/>
            <person name="Gautier V."/>
            <person name="Ament-Velasquez S.L."/>
            <person name="Kruys A."/>
            <person name="Hutchinson M.I."/>
            <person name="Powell A.J."/>
            <person name="Barry K."/>
            <person name="Miller A.N."/>
            <person name="Grigoriev I.V."/>
            <person name="Debuchy R."/>
            <person name="Gladieux P."/>
            <person name="Hiltunen Thoren M."/>
            <person name="Johannesson H."/>
        </authorList>
    </citation>
    <scope>NUCLEOTIDE SEQUENCE</scope>
    <source>
        <strain evidence="2">PSN293</strain>
    </source>
</reference>
<accession>A0AAN6YD78</accession>
<sequence>MQQEPPAAPDGPPIEAAVAASNKSTASSSSSSSSSRAIAIPQSRDSIYLRREKDVAPVNPVSRTDSTDSYARDFRSRRTDTSWSSFTHSSTITDITEPPSPDAENFDDPILFEEQYASSPRPFGNPGRTVTFYQDNCRPAPYSSSPDNNPLPRHSGILRLQDRSSSPRRGILRSSTGLNPARPSSVARRGSNQWPAPLAHRPRLSRHTIQESAEDSRELPTPTEPSAPVARFEEPSETTMIRQLEQVATIEDVGLSSLSVEDTPTAETVSEGMSDVSDSTGDIGTPTSSASGSKPDDQIVQETCNHVLRNVFGVDLQELGATDAASAAYDSVHYCLDELWHLVPAENSAGQSSPPLREVPHYGNTRGGGHAPIRPDNGGEASSFQLGGGSGGGSGGQKRPNGQGDQGDQGKQNGNGGGKRPGDRDNGGGGKRPKVAAEEPADDQKLSCPFRKRNAAKFNVRDHQSCAVQSFPDISQLKRHVKNFHKQRTVSLFACPRCKKDMQNSEGVANHLAVPNESICTPQEVPPVHNPEDGITSRIEDVLNGRKANTKVDTWEYLWRTLFPDDLSIPDSHFVPPVELEEVQCRFETSMADLEFRIRPEMEKNSNDFDQSLDDRIARIVESCSGYIKEVLDQSRFQADNAPGRPRRNRSHGHGQNPKSTSKGKSPETHGLGSGSSSQHLSTPENSQPRAIPKNEGHDPSPNESKLSSSYETANSDGSWVHTQPGDREVITALSAQTFDQYPGLNIDTNDTFHTEIGDVPLSAATTGPAGSPDHVISPQIGHGNTTPVIAPPQAHLRNVYGNEFQVPFNGGQGQPPVPNVLDGQFHNRTDSGISGLDVTSAAYFRPSPAIANANNMNMGAFHAVPSAFHGMPAAMGYGGPPAPGQMHPQQLHQMQTMQQQQQQQQQQHIMQVRIRHMQQQAQAAGQHQQVATTVTGGTIDPRMISFGVAPPMGMGSNGANSGQLYNSFSPGGSDGAN</sequence>
<organism evidence="2 3">
    <name type="scientific">Rhypophila decipiens</name>
    <dbReference type="NCBI Taxonomy" id="261697"/>
    <lineage>
        <taxon>Eukaryota</taxon>
        <taxon>Fungi</taxon>
        <taxon>Dikarya</taxon>
        <taxon>Ascomycota</taxon>
        <taxon>Pezizomycotina</taxon>
        <taxon>Sordariomycetes</taxon>
        <taxon>Sordariomycetidae</taxon>
        <taxon>Sordariales</taxon>
        <taxon>Naviculisporaceae</taxon>
        <taxon>Rhypophila</taxon>
    </lineage>
</organism>
<feature type="compositionally biased region" description="Polar residues" evidence="1">
    <location>
        <begin position="958"/>
        <end position="972"/>
    </location>
</feature>
<feature type="compositionally biased region" description="Polar residues" evidence="1">
    <location>
        <begin position="276"/>
        <end position="292"/>
    </location>
</feature>
<evidence type="ECO:0008006" key="4">
    <source>
        <dbReference type="Google" id="ProtNLM"/>
    </source>
</evidence>
<comment type="caution">
    <text evidence="2">The sequence shown here is derived from an EMBL/GenBank/DDBJ whole genome shotgun (WGS) entry which is preliminary data.</text>
</comment>
<feature type="region of interest" description="Disordered" evidence="1">
    <location>
        <begin position="956"/>
        <end position="978"/>
    </location>
</feature>
<dbReference type="EMBL" id="MU858068">
    <property type="protein sequence ID" value="KAK4216465.1"/>
    <property type="molecule type" value="Genomic_DNA"/>
</dbReference>
<feature type="compositionally biased region" description="Gly residues" evidence="1">
    <location>
        <begin position="386"/>
        <end position="396"/>
    </location>
</feature>
<protein>
    <recommendedName>
        <fullName evidence="4">C2H2-type domain-containing protein</fullName>
    </recommendedName>
</protein>
<dbReference type="AlphaFoldDB" id="A0AAN6YD78"/>
<feature type="region of interest" description="Disordered" evidence="1">
    <location>
        <begin position="1"/>
        <end position="235"/>
    </location>
</feature>
<feature type="region of interest" description="Disordered" evidence="1">
    <location>
        <begin position="270"/>
        <end position="296"/>
    </location>
</feature>